<keyword evidence="3" id="KW-1003">Cell membrane</keyword>
<dbReference type="AlphaFoldDB" id="A0A429YYB4"/>
<dbReference type="GO" id="GO:0005886">
    <property type="term" value="C:plasma membrane"/>
    <property type="evidence" value="ECO:0007669"/>
    <property type="project" value="UniProtKB-SubCell"/>
</dbReference>
<gene>
    <name evidence="7" type="ORF">EJC49_10750</name>
</gene>
<accession>A0A429YYB4</accession>
<name>A0A429YYB4_9HYPH</name>
<comment type="subcellular location">
    <subcellularLocation>
        <location evidence="1">Cell membrane</location>
        <topology evidence="1">Multi-pass membrane protein</topology>
    </subcellularLocation>
</comment>
<dbReference type="EMBL" id="RWKW01000035">
    <property type="protein sequence ID" value="RST86455.1"/>
    <property type="molecule type" value="Genomic_DNA"/>
</dbReference>
<evidence type="ECO:0000256" key="4">
    <source>
        <dbReference type="ARBA" id="ARBA00022692"/>
    </source>
</evidence>
<dbReference type="RefSeq" id="WP_126699926.1">
    <property type="nucleotide sequence ID" value="NZ_RWKW01000035.1"/>
</dbReference>
<dbReference type="GO" id="GO:0008324">
    <property type="term" value="F:monoatomic cation transmembrane transporter activity"/>
    <property type="evidence" value="ECO:0007669"/>
    <property type="project" value="InterPro"/>
</dbReference>
<dbReference type="InterPro" id="IPR002758">
    <property type="entry name" value="Cation_antiport_E"/>
</dbReference>
<keyword evidence="4" id="KW-0812">Transmembrane</keyword>
<evidence type="ECO:0000256" key="6">
    <source>
        <dbReference type="ARBA" id="ARBA00023136"/>
    </source>
</evidence>
<organism evidence="7 8">
    <name type="scientific">Aquibium carbonis</name>
    <dbReference type="NCBI Taxonomy" id="2495581"/>
    <lineage>
        <taxon>Bacteria</taxon>
        <taxon>Pseudomonadati</taxon>
        <taxon>Pseudomonadota</taxon>
        <taxon>Alphaproteobacteria</taxon>
        <taxon>Hyphomicrobiales</taxon>
        <taxon>Phyllobacteriaceae</taxon>
        <taxon>Aquibium</taxon>
    </lineage>
</organism>
<evidence type="ECO:0000256" key="1">
    <source>
        <dbReference type="ARBA" id="ARBA00004651"/>
    </source>
</evidence>
<dbReference type="PANTHER" id="PTHR34584">
    <property type="entry name" value="NA(+)/H(+) ANTIPORTER SUBUNIT E1"/>
    <property type="match status" value="1"/>
</dbReference>
<dbReference type="Pfam" id="PF01899">
    <property type="entry name" value="MNHE"/>
    <property type="match status" value="1"/>
</dbReference>
<keyword evidence="5" id="KW-1133">Transmembrane helix</keyword>
<evidence type="ECO:0000313" key="7">
    <source>
        <dbReference type="EMBL" id="RST86455.1"/>
    </source>
</evidence>
<reference evidence="7 8" key="1">
    <citation type="submission" date="2018-12" db="EMBL/GenBank/DDBJ databases">
        <title>Mesorhizobium carbonis sp. nov., isolated from coal mine water.</title>
        <authorList>
            <person name="Xin W."/>
            <person name="Xu Z."/>
            <person name="Xiang F."/>
            <person name="Zhang J."/>
            <person name="Xi L."/>
            <person name="Liu J."/>
        </authorList>
    </citation>
    <scope>NUCLEOTIDE SEQUENCE [LARGE SCALE GENOMIC DNA]</scope>
    <source>
        <strain evidence="7 8">B2.3</strain>
    </source>
</reference>
<evidence type="ECO:0000313" key="8">
    <source>
        <dbReference type="Proteomes" id="UP000278398"/>
    </source>
</evidence>
<keyword evidence="8" id="KW-1185">Reference proteome</keyword>
<comment type="caution">
    <text evidence="7">The sequence shown here is derived from an EMBL/GenBank/DDBJ whole genome shotgun (WGS) entry which is preliminary data.</text>
</comment>
<evidence type="ECO:0000256" key="3">
    <source>
        <dbReference type="ARBA" id="ARBA00022475"/>
    </source>
</evidence>
<sequence length="112" mass="11498">MTAIASKAVQVTSLAAIFLKELVVSSVAVARSVLGAKGSSSSAIVAVPIGLRTAAGVTTLANCVSLTPGTTSLHVSEDMSTLYIHVLDAPSTDEIIASIKEKFEARIKEIEA</sequence>
<keyword evidence="6" id="KW-0472">Membrane</keyword>
<evidence type="ECO:0000256" key="5">
    <source>
        <dbReference type="ARBA" id="ARBA00022989"/>
    </source>
</evidence>
<dbReference type="Proteomes" id="UP000278398">
    <property type="component" value="Unassembled WGS sequence"/>
</dbReference>
<dbReference type="OrthoDB" id="9807187at2"/>
<proteinExistence type="inferred from homology"/>
<protein>
    <submittedName>
        <fullName evidence="7">Sodium:proton antiporter</fullName>
    </submittedName>
</protein>
<dbReference type="PANTHER" id="PTHR34584:SF1">
    <property type="entry name" value="NA(+)_H(+) ANTIPORTER SUBUNIT E1"/>
    <property type="match status" value="1"/>
</dbReference>
<comment type="similarity">
    <text evidence="2">Belongs to the CPA3 antiporters (TC 2.A.63) subunit E family.</text>
</comment>
<evidence type="ECO:0000256" key="2">
    <source>
        <dbReference type="ARBA" id="ARBA00006228"/>
    </source>
</evidence>